<dbReference type="Pfam" id="PF01128">
    <property type="entry name" value="IspD"/>
    <property type="match status" value="1"/>
</dbReference>
<evidence type="ECO:0000256" key="9">
    <source>
        <dbReference type="ARBA" id="ARBA00022695"/>
    </source>
</evidence>
<evidence type="ECO:0000256" key="3">
    <source>
        <dbReference type="ARBA" id="ARBA00001968"/>
    </source>
</evidence>
<dbReference type="InterPro" id="IPR036571">
    <property type="entry name" value="MECDP_synthase_sf"/>
</dbReference>
<feature type="site" description="Transition state stabilizer" evidence="14">
    <location>
        <position position="39"/>
    </location>
</feature>
<dbReference type="InterPro" id="IPR003526">
    <property type="entry name" value="MECDP_synthase"/>
</dbReference>
<dbReference type="PANTHER" id="PTHR43181:SF1">
    <property type="entry name" value="2-C-METHYL-D-ERYTHRITOL 2,4-CYCLODIPHOSPHATE SYNTHASE, CHLOROPLASTIC"/>
    <property type="match status" value="1"/>
</dbReference>
<evidence type="ECO:0000256" key="14">
    <source>
        <dbReference type="HAMAP-Rule" id="MF_01520"/>
    </source>
</evidence>
<feature type="site" description="Transition state stabilizer" evidence="14">
    <location>
        <position position="32"/>
    </location>
</feature>
<accession>A0ABV7V4K3</accession>
<keyword evidence="13 14" id="KW-0511">Multifunctional enzyme</keyword>
<sequence length="396" mass="40751">MTPTLPLSCDPAQPPANTPVAAIVVAAGKGLRAGGTVPKQFALWHGKPLVRHSVESLISAGIAPIVVAIPQGWETVAAAALQELPGIVFVHGGATRRESVALALEALAEDAPAHVLIHDAARPILPRAVIEGLVAALETAPGAIPVLPVVDSVVRGSDGLRRAAVERDGLYRVQTPQAFDYAAILAAHRGWTGGAEAGDDAQVAEAAGLPVTLVPGDEALRKVTFASDLETAAMPVSTFPRTGMGFDVHRLVAGEELWLCGVKIDHSKGLAGHSDADVAIHALVDALLGAIAAGDIGDHFSPSDPQWKGASSDRFLAHAAKLVTQSGHAIAHVDVTIICEAPKIGPHKAAMRARLAEILHLPLECVSVKATTTERLGTTGRGEGIAAQAVATVVPQ</sequence>
<evidence type="ECO:0000256" key="5">
    <source>
        <dbReference type="ARBA" id="ARBA00004787"/>
    </source>
</evidence>
<feature type="binding site" evidence="14">
    <location>
        <begin position="273"/>
        <end position="274"/>
    </location>
    <ligand>
        <name>4-CDP-2-C-methyl-D-erythritol 2-phosphate</name>
        <dbReference type="ChEBI" id="CHEBI:57919"/>
    </ligand>
</feature>
<dbReference type="HAMAP" id="MF_01520">
    <property type="entry name" value="IspDF"/>
    <property type="match status" value="1"/>
</dbReference>
<feature type="binding site" evidence="14">
    <location>
        <begin position="247"/>
        <end position="249"/>
    </location>
    <ligand>
        <name>4-CDP-2-C-methyl-D-erythritol 2-phosphate</name>
        <dbReference type="ChEBI" id="CHEBI:57919"/>
    </ligand>
</feature>
<feature type="binding site" evidence="14">
    <location>
        <position position="249"/>
    </location>
    <ligand>
        <name>a divalent metal cation</name>
        <dbReference type="ChEBI" id="CHEBI:60240"/>
    </ligand>
</feature>
<dbReference type="InterPro" id="IPR020555">
    <property type="entry name" value="MECDP_synthase_CS"/>
</dbReference>
<comment type="catalytic activity">
    <reaction evidence="1 14">
        <text>4-CDP-2-C-methyl-D-erythritol 2-phosphate = 2-C-methyl-D-erythritol 2,4-cyclic diphosphate + CMP</text>
        <dbReference type="Rhea" id="RHEA:23864"/>
        <dbReference type="ChEBI" id="CHEBI:57919"/>
        <dbReference type="ChEBI" id="CHEBI:58483"/>
        <dbReference type="ChEBI" id="CHEBI:60377"/>
        <dbReference type="EC" id="4.6.1.12"/>
    </reaction>
</comment>
<dbReference type="CDD" id="cd02516">
    <property type="entry name" value="CDP-ME_synthetase"/>
    <property type="match status" value="1"/>
</dbReference>
<feature type="site" description="Transition state stabilizer" evidence="14">
    <location>
        <position position="372"/>
    </location>
</feature>
<keyword evidence="12 14" id="KW-0456">Lyase</keyword>
<dbReference type="NCBIfam" id="NF006899">
    <property type="entry name" value="PRK09382.1"/>
    <property type="match status" value="1"/>
</dbReference>
<evidence type="ECO:0000256" key="8">
    <source>
        <dbReference type="ARBA" id="ARBA00022679"/>
    </source>
</evidence>
<dbReference type="NCBIfam" id="TIGR00151">
    <property type="entry name" value="ispF"/>
    <property type="match status" value="1"/>
</dbReference>
<keyword evidence="9 14" id="KW-0548">Nucleotidyltransferase</keyword>
<dbReference type="Proteomes" id="UP001595683">
    <property type="component" value="Unassembled WGS sequence"/>
</dbReference>
<evidence type="ECO:0000256" key="10">
    <source>
        <dbReference type="ARBA" id="ARBA00022723"/>
    </source>
</evidence>
<feature type="binding site" evidence="14">
    <location>
        <position position="381"/>
    </location>
    <ligand>
        <name>4-CDP-2-C-methyl-D-erythritol 2-phosphate</name>
        <dbReference type="ChEBI" id="CHEBI:57919"/>
    </ligand>
</feature>
<dbReference type="InterPro" id="IPR026596">
    <property type="entry name" value="IspD/F"/>
</dbReference>
<feature type="region of interest" description="2-C-methyl-D-erythritol 2,4-cyclodiphosphate synthase" evidence="14">
    <location>
        <begin position="241"/>
        <end position="396"/>
    </location>
</feature>
<comment type="catalytic activity">
    <reaction evidence="2 14">
        <text>2-C-methyl-D-erythritol 4-phosphate + CTP + H(+) = 4-CDP-2-C-methyl-D-erythritol + diphosphate</text>
        <dbReference type="Rhea" id="RHEA:13429"/>
        <dbReference type="ChEBI" id="CHEBI:15378"/>
        <dbReference type="ChEBI" id="CHEBI:33019"/>
        <dbReference type="ChEBI" id="CHEBI:37563"/>
        <dbReference type="ChEBI" id="CHEBI:57823"/>
        <dbReference type="ChEBI" id="CHEBI:58262"/>
        <dbReference type="EC" id="2.7.7.60"/>
    </reaction>
</comment>
<keyword evidence="10 14" id="KW-0479">Metal-binding</keyword>
<evidence type="ECO:0000256" key="1">
    <source>
        <dbReference type="ARBA" id="ARBA00000200"/>
    </source>
</evidence>
<feature type="domain" description="2-C-methyl-D-erythritol 2,4-cyclodiphosphate synthase" evidence="15">
    <location>
        <begin position="241"/>
        <end position="393"/>
    </location>
</feature>
<evidence type="ECO:0000256" key="6">
    <source>
        <dbReference type="ARBA" id="ARBA00008480"/>
    </source>
</evidence>
<dbReference type="CDD" id="cd00554">
    <property type="entry name" value="MECDP_synthase"/>
    <property type="match status" value="1"/>
</dbReference>
<dbReference type="SUPFAM" id="SSF69765">
    <property type="entry name" value="IpsF-like"/>
    <property type="match status" value="1"/>
</dbReference>
<dbReference type="GO" id="GO:0008685">
    <property type="term" value="F:2-C-methyl-D-erythritol 2,4-cyclodiphosphate synthase activity"/>
    <property type="evidence" value="ECO:0007669"/>
    <property type="project" value="UniProtKB-EC"/>
</dbReference>
<feature type="site" description="Transition state stabilizer" evidence="14">
    <location>
        <position position="273"/>
    </location>
</feature>
<evidence type="ECO:0000259" key="15">
    <source>
        <dbReference type="Pfam" id="PF02542"/>
    </source>
</evidence>
<evidence type="ECO:0000256" key="7">
    <source>
        <dbReference type="ARBA" id="ARBA00009789"/>
    </source>
</evidence>
<dbReference type="Gene3D" id="3.90.550.10">
    <property type="entry name" value="Spore Coat Polysaccharide Biosynthesis Protein SpsA, Chain A"/>
    <property type="match status" value="1"/>
</dbReference>
<dbReference type="InterPro" id="IPR018294">
    <property type="entry name" value="ISPD_synthase_CS"/>
</dbReference>
<keyword evidence="11 14" id="KW-0414">Isoprene biosynthesis</keyword>
<feature type="binding site" evidence="14">
    <location>
        <begin position="371"/>
        <end position="374"/>
    </location>
    <ligand>
        <name>4-CDP-2-C-methyl-D-erythritol 2-phosphate</name>
        <dbReference type="ChEBI" id="CHEBI:57919"/>
    </ligand>
</feature>
<dbReference type="Pfam" id="PF02542">
    <property type="entry name" value="YgbB"/>
    <property type="match status" value="1"/>
</dbReference>
<reference evidence="17" key="1">
    <citation type="journal article" date="2019" name="Int. J. Syst. Evol. Microbiol.">
        <title>The Global Catalogue of Microorganisms (GCM) 10K type strain sequencing project: providing services to taxonomists for standard genome sequencing and annotation.</title>
        <authorList>
            <consortium name="The Broad Institute Genomics Platform"/>
            <consortium name="The Broad Institute Genome Sequencing Center for Infectious Disease"/>
            <person name="Wu L."/>
            <person name="Ma J."/>
        </authorList>
    </citation>
    <scope>NUCLEOTIDE SEQUENCE [LARGE SCALE GENOMIC DNA]</scope>
    <source>
        <strain evidence="17">KCTC 42224</strain>
    </source>
</reference>
<feature type="region of interest" description="2-C-methyl-D-erythritol 4-phosphate cytidylyltransferase" evidence="14">
    <location>
        <begin position="1"/>
        <end position="240"/>
    </location>
</feature>
<comment type="similarity">
    <text evidence="6">Belongs to the IspF family.</text>
</comment>
<dbReference type="NCBIfam" id="TIGR00453">
    <property type="entry name" value="ispD"/>
    <property type="match status" value="1"/>
</dbReference>
<dbReference type="Gene3D" id="3.30.1330.50">
    <property type="entry name" value="2-C-methyl-D-erythritol 2,4-cyclodiphosphate synthase"/>
    <property type="match status" value="1"/>
</dbReference>
<comment type="similarity">
    <text evidence="14">In the N-terminal section; belongs to the IspD/TarI cytidylyltransferase family. IspD subfamily.</text>
</comment>
<comment type="caution">
    <text evidence="16">The sequence shown here is derived from an EMBL/GenBank/DDBJ whole genome shotgun (WGS) entry which is preliminary data.</text>
</comment>
<keyword evidence="8 14" id="KW-0808">Transferase</keyword>
<proteinExistence type="inferred from homology"/>
<dbReference type="PANTHER" id="PTHR43181">
    <property type="entry name" value="2-C-METHYL-D-ERYTHRITOL 2,4-CYCLODIPHOSPHATE SYNTHASE, CHLOROPLASTIC"/>
    <property type="match status" value="1"/>
</dbReference>
<dbReference type="HAMAP" id="MF_00108">
    <property type="entry name" value="IspD"/>
    <property type="match status" value="1"/>
</dbReference>
<comment type="similarity">
    <text evidence="14">In the C-terminal section; belongs to the IspF family.</text>
</comment>
<feature type="site" description="Positions MEP for the nucleophilic attack" evidence="14">
    <location>
        <position position="222"/>
    </location>
</feature>
<dbReference type="InterPro" id="IPR029044">
    <property type="entry name" value="Nucleotide-diphossugar_trans"/>
</dbReference>
<comment type="cofactor">
    <cofactor evidence="3 14">
        <name>a divalent metal cation</name>
        <dbReference type="ChEBI" id="CHEBI:60240"/>
    </cofactor>
</comment>
<gene>
    <name evidence="14" type="primary">ispDF</name>
    <name evidence="16" type="ORF">ACFOOT_07120</name>
</gene>
<comment type="pathway">
    <text evidence="5 14">Isoprenoid biosynthesis; isopentenyl diphosphate biosynthesis via DXP pathway; isopentenyl diphosphate from 1-deoxy-D-xylulose 5-phosphate: step 2/6.</text>
</comment>
<comment type="function">
    <text evidence="14">Bifunctional enzyme that catalyzes the formation of 4-diphosphocytidyl-2-C-methyl-D-erythritol from CTP and 2-C-methyl-D-erythritol 4-phosphate (MEP) (IspD), and catalyzes the conversion of 4-diphosphocytidyl-2-C-methyl-D-erythritol 2-phosphate (CDP-ME2P) to 2-C-methyl-D-erythritol 2,4-cyclodiphosphate (ME-CPP) with a corresponding release of cytidine 5-monophosphate (CMP) (IspF).</text>
</comment>
<evidence type="ECO:0000313" key="17">
    <source>
        <dbReference type="Proteomes" id="UP001595683"/>
    </source>
</evidence>
<evidence type="ECO:0000256" key="2">
    <source>
        <dbReference type="ARBA" id="ARBA00001282"/>
    </source>
</evidence>
<feature type="site" description="Positions MEP for the nucleophilic attack" evidence="14">
    <location>
        <position position="167"/>
    </location>
</feature>
<dbReference type="EC" id="2.7.7.60" evidence="14"/>
<comment type="similarity">
    <text evidence="7">Belongs to the IspD/TarI cytidylyltransferase family. IspD subfamily.</text>
</comment>
<evidence type="ECO:0000256" key="12">
    <source>
        <dbReference type="ARBA" id="ARBA00023239"/>
    </source>
</evidence>
<comment type="caution">
    <text evidence="14">Lacks conserved residue(s) required for the propagation of feature annotation.</text>
</comment>
<name>A0ABV7V4K3_9SPHN</name>
<evidence type="ECO:0000256" key="4">
    <source>
        <dbReference type="ARBA" id="ARBA00004709"/>
    </source>
</evidence>
<dbReference type="SUPFAM" id="SSF53448">
    <property type="entry name" value="Nucleotide-diphospho-sugar transferases"/>
    <property type="match status" value="1"/>
</dbReference>
<keyword evidence="17" id="KW-1185">Reference proteome</keyword>
<protein>
    <recommendedName>
        <fullName evidence="14">Bifunctional enzyme IspD/IspF</fullName>
    </recommendedName>
    <domain>
        <recommendedName>
            <fullName evidence="14">2-C-methyl-D-erythritol 4-phosphate cytidylyltransferase</fullName>
            <ecNumber evidence="14">2.7.7.60</ecNumber>
        </recommendedName>
        <alternativeName>
            <fullName evidence="14">4-diphosphocytidyl-2C-methyl-D-erythritol synthase</fullName>
        </alternativeName>
        <alternativeName>
            <fullName evidence="14">MEP cytidylyltransferase</fullName>
            <shortName evidence="14">MCT</shortName>
        </alternativeName>
    </domain>
    <domain>
        <recommendedName>
            <fullName evidence="14">2-C-methyl-D-erythritol 2,4-cyclodiphosphate synthase</fullName>
            <shortName evidence="14">MECDP-synthase</shortName>
            <shortName evidence="14">MECPP-synthase</shortName>
            <shortName evidence="14">MECPS</shortName>
            <ecNumber evidence="14">4.6.1.12</ecNumber>
        </recommendedName>
    </domain>
</protein>
<organism evidence="16 17">
    <name type="scientific">Novosphingobium pokkalii</name>
    <dbReference type="NCBI Taxonomy" id="1770194"/>
    <lineage>
        <taxon>Bacteria</taxon>
        <taxon>Pseudomonadati</taxon>
        <taxon>Pseudomonadota</taxon>
        <taxon>Alphaproteobacteria</taxon>
        <taxon>Sphingomonadales</taxon>
        <taxon>Sphingomonadaceae</taxon>
        <taxon>Novosphingobium</taxon>
    </lineage>
</organism>
<dbReference type="RefSeq" id="WP_191322463.1">
    <property type="nucleotide sequence ID" value="NZ_BMZP01000001.1"/>
</dbReference>
<dbReference type="EMBL" id="JBHRYE010000011">
    <property type="protein sequence ID" value="MFC3671188.1"/>
    <property type="molecule type" value="Genomic_DNA"/>
</dbReference>
<dbReference type="PROSITE" id="PS01350">
    <property type="entry name" value="ISPF"/>
    <property type="match status" value="1"/>
</dbReference>
<dbReference type="InterPro" id="IPR034683">
    <property type="entry name" value="IspD/TarI"/>
</dbReference>
<evidence type="ECO:0000256" key="13">
    <source>
        <dbReference type="ARBA" id="ARBA00023268"/>
    </source>
</evidence>
<dbReference type="InterPro" id="IPR001228">
    <property type="entry name" value="IspD"/>
</dbReference>
<feature type="binding site" evidence="14">
    <location>
        <begin position="295"/>
        <end position="297"/>
    </location>
    <ligand>
        <name>4-CDP-2-C-methyl-D-erythritol 2-phosphate</name>
        <dbReference type="ChEBI" id="CHEBI:57919"/>
    </ligand>
</feature>
<feature type="binding site" evidence="14">
    <location>
        <position position="281"/>
    </location>
    <ligand>
        <name>a divalent metal cation</name>
        <dbReference type="ChEBI" id="CHEBI:60240"/>
    </ligand>
</feature>
<evidence type="ECO:0000313" key="16">
    <source>
        <dbReference type="EMBL" id="MFC3671188.1"/>
    </source>
</evidence>
<feature type="binding site" evidence="14">
    <location>
        <position position="247"/>
    </location>
    <ligand>
        <name>a divalent metal cation</name>
        <dbReference type="ChEBI" id="CHEBI:60240"/>
    </ligand>
</feature>
<comment type="pathway">
    <text evidence="4 14">Isoprenoid biosynthesis; isopentenyl diphosphate biosynthesis via DXP pathway; isopentenyl diphosphate from 1-deoxy-D-xylulose 5-phosphate: step 4/6.</text>
</comment>
<dbReference type="PROSITE" id="PS01295">
    <property type="entry name" value="ISPD"/>
    <property type="match status" value="1"/>
</dbReference>
<dbReference type="GO" id="GO:0050518">
    <property type="term" value="F:2-C-methyl-D-erythritol 4-phosphate cytidylyltransferase activity"/>
    <property type="evidence" value="ECO:0007669"/>
    <property type="project" value="UniProtKB-EC"/>
</dbReference>
<dbReference type="HAMAP" id="MF_00107">
    <property type="entry name" value="IspF"/>
    <property type="match status" value="1"/>
</dbReference>
<evidence type="ECO:0000256" key="11">
    <source>
        <dbReference type="ARBA" id="ARBA00023229"/>
    </source>
</evidence>
<dbReference type="EC" id="4.6.1.12" evidence="14"/>